<dbReference type="AlphaFoldDB" id="A0A1L6MYS2"/>
<accession>A0A1L6MYS2</accession>
<evidence type="ECO:0000313" key="2">
    <source>
        <dbReference type="Proteomes" id="UP000185544"/>
    </source>
</evidence>
<reference evidence="1 2" key="1">
    <citation type="submission" date="2016-08" db="EMBL/GenBank/DDBJ databases">
        <title>Identification and validation of antigenic proteins from Pajaroellobacter abortibovis using de-novo genome sequence assembly and reverse vaccinology.</title>
        <authorList>
            <person name="Welly B.T."/>
            <person name="Miller M.R."/>
            <person name="Stott J.L."/>
            <person name="Blanchard M.T."/>
            <person name="Islas-Trejo A.D."/>
            <person name="O'Rourke S.M."/>
            <person name="Young A.E."/>
            <person name="Medrano J.F."/>
            <person name="Van Eenennaam A.L."/>
        </authorList>
    </citation>
    <scope>NUCLEOTIDE SEQUENCE [LARGE SCALE GENOMIC DNA]</scope>
    <source>
        <strain evidence="1 2">BTF92-0548A/99-0131</strain>
    </source>
</reference>
<gene>
    <name evidence="1" type="ORF">BCY86_08235</name>
</gene>
<sequence>MVPVMAFIHLLLHMILASKRSAFHEKIKNTSACVADLSKMRTTSADCLQRKMTVVNKMRKHDRRDRVLLTTLRIFAFPINFP</sequence>
<dbReference type="Proteomes" id="UP000185544">
    <property type="component" value="Chromosome"/>
</dbReference>
<proteinExistence type="predicted"/>
<name>A0A1L6MYS2_9BACT</name>
<organism evidence="1 2">
    <name type="scientific">Pajaroellobacter abortibovis</name>
    <dbReference type="NCBI Taxonomy" id="1882918"/>
    <lineage>
        <taxon>Bacteria</taxon>
        <taxon>Pseudomonadati</taxon>
        <taxon>Myxococcota</taxon>
        <taxon>Polyangia</taxon>
        <taxon>Polyangiales</taxon>
        <taxon>Polyangiaceae</taxon>
    </lineage>
</organism>
<keyword evidence="2" id="KW-1185">Reference proteome</keyword>
<evidence type="ECO:0000313" key="1">
    <source>
        <dbReference type="EMBL" id="APS00662.1"/>
    </source>
</evidence>
<dbReference type="EMBL" id="CP016908">
    <property type="protein sequence ID" value="APS00662.1"/>
    <property type="molecule type" value="Genomic_DNA"/>
</dbReference>
<protein>
    <submittedName>
        <fullName evidence="1">Uncharacterized protein</fullName>
    </submittedName>
</protein>
<dbReference type="KEGG" id="pabo:BCY86_08235"/>